<dbReference type="InterPro" id="IPR007712">
    <property type="entry name" value="RelE/ParE_toxin"/>
</dbReference>
<dbReference type="OrthoDB" id="9814952at2"/>
<reference evidence="3" key="1">
    <citation type="submission" date="2017-04" db="EMBL/GenBank/DDBJ databases">
        <authorList>
            <person name="Varghese N."/>
            <person name="Submissions S."/>
        </authorList>
    </citation>
    <scope>NUCLEOTIDE SEQUENCE [LARGE SCALE GENOMIC DNA]</scope>
    <source>
        <strain evidence="3">B5P</strain>
    </source>
</reference>
<dbReference type="InterPro" id="IPR035093">
    <property type="entry name" value="RelE/ParE_toxin_dom_sf"/>
</dbReference>
<evidence type="ECO:0000313" key="3">
    <source>
        <dbReference type="Proteomes" id="UP000193083"/>
    </source>
</evidence>
<keyword evidence="3" id="KW-1185">Reference proteome</keyword>
<evidence type="ECO:0000313" key="2">
    <source>
        <dbReference type="EMBL" id="SMH34424.1"/>
    </source>
</evidence>
<dbReference type="Gene3D" id="3.30.2310.20">
    <property type="entry name" value="RelE-like"/>
    <property type="match status" value="1"/>
</dbReference>
<dbReference type="EMBL" id="FXBL01000004">
    <property type="protein sequence ID" value="SMH34424.1"/>
    <property type="molecule type" value="Genomic_DNA"/>
</dbReference>
<gene>
    <name evidence="2" type="ORF">SAMN02982922_1518</name>
</gene>
<dbReference type="Pfam" id="PF05016">
    <property type="entry name" value="ParE_toxin"/>
    <property type="match status" value="1"/>
</dbReference>
<organism evidence="2 3">
    <name type="scientific">Mesorhizobium australicum</name>
    <dbReference type="NCBI Taxonomy" id="536018"/>
    <lineage>
        <taxon>Bacteria</taxon>
        <taxon>Pseudomonadati</taxon>
        <taxon>Pseudomonadota</taxon>
        <taxon>Alphaproteobacteria</taxon>
        <taxon>Hyphomicrobiales</taxon>
        <taxon>Phyllobacteriaceae</taxon>
        <taxon>Mesorhizobium</taxon>
    </lineage>
</organism>
<dbReference type="Proteomes" id="UP000193083">
    <property type="component" value="Unassembled WGS sequence"/>
</dbReference>
<keyword evidence="1" id="KW-1277">Toxin-antitoxin system</keyword>
<evidence type="ECO:0000256" key="1">
    <source>
        <dbReference type="ARBA" id="ARBA00022649"/>
    </source>
</evidence>
<protein>
    <submittedName>
        <fullName evidence="2">ParE toxin of type II toxin-antitoxin system, parDE</fullName>
    </submittedName>
</protein>
<dbReference type="RefSeq" id="WP_085463605.1">
    <property type="nucleotide sequence ID" value="NZ_FXBL01000004.1"/>
</dbReference>
<dbReference type="AlphaFoldDB" id="A0A1X7NBT4"/>
<sequence>MSRRVRFRPAARVDLRELYLYIADHASPAVAVAYVRRIRVACEKLEFMSRRGQPRDDLGYGIRTLPFEGRATIVYRIDDIGVQIARVFPAGRDYSSKDIPDET</sequence>
<name>A0A1X7NBT4_9HYPH</name>
<accession>A0A1X7NBT4</accession>
<proteinExistence type="predicted"/>